<comment type="cofactor">
    <cofactor evidence="1">
        <name>Zn(2+)</name>
        <dbReference type="ChEBI" id="CHEBI:29105"/>
    </cofactor>
</comment>
<dbReference type="RefSeq" id="WP_144617082.1">
    <property type="nucleotide sequence ID" value="NZ_CP042161.1"/>
</dbReference>
<gene>
    <name evidence="8" type="ORF">FPS98_16320</name>
</gene>
<name>A0A517I982_BREBE</name>
<dbReference type="EMBL" id="CP042161">
    <property type="protein sequence ID" value="QDS35450.1"/>
    <property type="molecule type" value="Genomic_DNA"/>
</dbReference>
<evidence type="ECO:0000256" key="1">
    <source>
        <dbReference type="ARBA" id="ARBA00001947"/>
    </source>
</evidence>
<keyword evidence="7" id="KW-0732">Signal</keyword>
<evidence type="ECO:0000256" key="2">
    <source>
        <dbReference type="ARBA" id="ARBA00022670"/>
    </source>
</evidence>
<keyword evidence="6" id="KW-0482">Metalloprotease</keyword>
<evidence type="ECO:0008006" key="10">
    <source>
        <dbReference type="Google" id="ProtNLM"/>
    </source>
</evidence>
<dbReference type="AlphaFoldDB" id="A0A517I982"/>
<keyword evidence="3" id="KW-0479">Metal-binding</keyword>
<keyword evidence="5" id="KW-0862">Zinc</keyword>
<dbReference type="GO" id="GO:0006508">
    <property type="term" value="P:proteolysis"/>
    <property type="evidence" value="ECO:0007669"/>
    <property type="project" value="UniProtKB-KW"/>
</dbReference>
<protein>
    <recommendedName>
        <fullName evidence="10">Peptidase metallopeptidase domain-containing protein</fullName>
    </recommendedName>
</protein>
<evidence type="ECO:0000256" key="6">
    <source>
        <dbReference type="ARBA" id="ARBA00023049"/>
    </source>
</evidence>
<proteinExistence type="predicted"/>
<evidence type="ECO:0000256" key="7">
    <source>
        <dbReference type="SAM" id="SignalP"/>
    </source>
</evidence>
<evidence type="ECO:0000256" key="4">
    <source>
        <dbReference type="ARBA" id="ARBA00022801"/>
    </source>
</evidence>
<keyword evidence="4" id="KW-0378">Hydrolase</keyword>
<dbReference type="Gene3D" id="3.40.390.10">
    <property type="entry name" value="Collagenase (Catalytic Domain)"/>
    <property type="match status" value="1"/>
</dbReference>
<organism evidence="8 9">
    <name type="scientific">Brevibacillus brevis</name>
    <name type="common">Bacillus brevis</name>
    <dbReference type="NCBI Taxonomy" id="1393"/>
    <lineage>
        <taxon>Bacteria</taxon>
        <taxon>Bacillati</taxon>
        <taxon>Bacillota</taxon>
        <taxon>Bacilli</taxon>
        <taxon>Bacillales</taxon>
        <taxon>Paenibacillaceae</taxon>
        <taxon>Brevibacillus</taxon>
    </lineage>
</organism>
<reference evidence="8 9" key="1">
    <citation type="submission" date="2019-07" db="EMBL/GenBank/DDBJ databases">
        <title>Characterization of Brevibacillus brevis HK544, as a potential biocontrol agent.</title>
        <authorList>
            <person name="Kim H."/>
        </authorList>
    </citation>
    <scope>NUCLEOTIDE SEQUENCE [LARGE SCALE GENOMIC DNA]</scope>
    <source>
        <strain evidence="8 9">HK544</strain>
    </source>
</reference>
<evidence type="ECO:0000313" key="8">
    <source>
        <dbReference type="EMBL" id="QDS35450.1"/>
    </source>
</evidence>
<dbReference type="GO" id="GO:0008237">
    <property type="term" value="F:metallopeptidase activity"/>
    <property type="evidence" value="ECO:0007669"/>
    <property type="project" value="UniProtKB-KW"/>
</dbReference>
<feature type="chain" id="PRO_5021849274" description="Peptidase metallopeptidase domain-containing protein" evidence="7">
    <location>
        <begin position="29"/>
        <end position="191"/>
    </location>
</feature>
<dbReference type="InterPro" id="IPR012962">
    <property type="entry name" value="Pept_M54_archaemetzincn"/>
</dbReference>
<dbReference type="SUPFAM" id="SSF55486">
    <property type="entry name" value="Metalloproteases ('zincins'), catalytic domain"/>
    <property type="match status" value="1"/>
</dbReference>
<evidence type="ECO:0000313" key="9">
    <source>
        <dbReference type="Proteomes" id="UP000317713"/>
    </source>
</evidence>
<evidence type="ECO:0000256" key="5">
    <source>
        <dbReference type="ARBA" id="ARBA00022833"/>
    </source>
</evidence>
<evidence type="ECO:0000256" key="3">
    <source>
        <dbReference type="ARBA" id="ARBA00022723"/>
    </source>
</evidence>
<dbReference type="InterPro" id="IPR024079">
    <property type="entry name" value="MetalloPept_cat_dom_sf"/>
</dbReference>
<feature type="signal peptide" evidence="7">
    <location>
        <begin position="1"/>
        <end position="28"/>
    </location>
</feature>
<accession>A0A517I982</accession>
<dbReference type="Proteomes" id="UP000317713">
    <property type="component" value="Chromosome"/>
</dbReference>
<keyword evidence="2" id="KW-0645">Protease</keyword>
<sequence length="191" mass="21635">MSRKRTKVAAGLFTVVASLSFFTTSAFADYLGGEWDIYDVTYEDINLDEKYSDLLWSAADEWNAISNINLSPADTNETGYISVEHPDSRTEKELYRLGTYGLGIPYDENGRMNRSPYASANIIIVKSMCDDLDMDDTIKTMTHEFGHTLGLAHPEDTSVDSIMDNKDVFDWDIHGPTKYDKKELRGLYDNN</sequence>
<dbReference type="Pfam" id="PF07998">
    <property type="entry name" value="Peptidase_M54"/>
    <property type="match status" value="1"/>
</dbReference>
<dbReference type="GO" id="GO:0046872">
    <property type="term" value="F:metal ion binding"/>
    <property type="evidence" value="ECO:0007669"/>
    <property type="project" value="UniProtKB-KW"/>
</dbReference>